<keyword evidence="2 8" id="KW-0812">Transmembrane</keyword>
<keyword evidence="3 8" id="KW-1133">Transmembrane helix</keyword>
<dbReference type="GO" id="GO:0005886">
    <property type="term" value="C:plasma membrane"/>
    <property type="evidence" value="ECO:0007669"/>
    <property type="project" value="UniProtKB-SubCell"/>
</dbReference>
<dbReference type="GO" id="GO:0000917">
    <property type="term" value="P:division septum assembly"/>
    <property type="evidence" value="ECO:0007669"/>
    <property type="project" value="UniProtKB-KW"/>
</dbReference>
<keyword evidence="6" id="KW-0132">Cell division</keyword>
<comment type="subcellular location">
    <subcellularLocation>
        <location evidence="1">Cell membrane</location>
        <topology evidence="1">Single-pass membrane protein</topology>
    </subcellularLocation>
</comment>
<dbReference type="EMBL" id="AP026802">
    <property type="protein sequence ID" value="BDR58289.1"/>
    <property type="molecule type" value="Genomic_DNA"/>
</dbReference>
<dbReference type="GO" id="GO:0005940">
    <property type="term" value="C:septin ring"/>
    <property type="evidence" value="ECO:0007669"/>
    <property type="project" value="InterPro"/>
</dbReference>
<keyword evidence="5 8" id="KW-0472">Membrane</keyword>
<keyword evidence="10" id="KW-1185">Reference proteome</keyword>
<dbReference type="GO" id="GO:0000921">
    <property type="term" value="P:septin ring assembly"/>
    <property type="evidence" value="ECO:0007669"/>
    <property type="project" value="InterPro"/>
</dbReference>
<gene>
    <name evidence="9" type="primary">ezrA</name>
    <name evidence="9" type="ORF">XA3_07300</name>
</gene>
<accession>A0AAU9CWE9</accession>
<feature type="coiled-coil region" evidence="7">
    <location>
        <begin position="100"/>
        <end position="134"/>
    </location>
</feature>
<dbReference type="RefSeq" id="WP_317636203.1">
    <property type="nucleotide sequence ID" value="NZ_AP026802.1"/>
</dbReference>
<keyword evidence="4 7" id="KW-0175">Coiled coil</keyword>
<evidence type="ECO:0000256" key="5">
    <source>
        <dbReference type="ARBA" id="ARBA00023136"/>
    </source>
</evidence>
<keyword evidence="6" id="KW-0717">Septation</keyword>
<dbReference type="AlphaFoldDB" id="A0AAU9CWE9"/>
<organism evidence="9 10">
    <name type="scientific">Xylocopilactobacillus apicola</name>
    <dbReference type="NCBI Taxonomy" id="2932184"/>
    <lineage>
        <taxon>Bacteria</taxon>
        <taxon>Bacillati</taxon>
        <taxon>Bacillota</taxon>
        <taxon>Bacilli</taxon>
        <taxon>Lactobacillales</taxon>
        <taxon>Lactobacillaceae</taxon>
        <taxon>Xylocopilactobacillus</taxon>
    </lineage>
</organism>
<dbReference type="Pfam" id="PF06160">
    <property type="entry name" value="EzrA"/>
    <property type="match status" value="1"/>
</dbReference>
<reference evidence="9 10" key="1">
    <citation type="journal article" date="2023" name="Microbiol. Spectr.">
        <title>Symbiosis of Carpenter Bees with Uncharacterized Lactic Acid Bacteria Showing NAD Auxotrophy.</title>
        <authorList>
            <person name="Kawasaki S."/>
            <person name="Ozawa K."/>
            <person name="Mori T."/>
            <person name="Yamamoto A."/>
            <person name="Ito M."/>
            <person name="Ohkuma M."/>
            <person name="Sakamoto M."/>
            <person name="Matsutani M."/>
        </authorList>
    </citation>
    <scope>NUCLEOTIDE SEQUENCE [LARGE SCALE GENOMIC DNA]</scope>
    <source>
        <strain evidence="9 10">XA3</strain>
    </source>
</reference>
<evidence type="ECO:0000256" key="2">
    <source>
        <dbReference type="ARBA" id="ARBA00022692"/>
    </source>
</evidence>
<proteinExistence type="predicted"/>
<sequence>MWWIIVFIIFIIILLVWLAIIFYQRRISLKIDLLDQEKNKLIDPNLEEEFTKLAQANPTGESLVTLNRWQLAYDRLKNRDLVDLETFFFEAEDANNKFQFLQGRQKIASLERKLKDSKQEMAQIKEEIGKINEVQDSAKELIDMINGELTEIKRKILAKGYAYGPAQDILENRLARIDESYDAAQQIYLGGDYAKSRALFETTHHELSDLNRDMEEIQADFSQLNKTFPDQLKEIKETYEKMKNLGYQFIDDDFDNQVLTLQNLVDQTIQLLTQAAISDVKTNCEQIIETIDELYKILEREYKARHSVQKNKDEIYQFIIHADRQNRGLSETVFQTGNHFVLHEGEAKQVSDFGLQIEAIRLNYNRDLQKVTDHEAVFSVIMRDLELWRKQLTEIEESQVKIADGLAQKYDKVEQLKQDLLTDDSAFKMIVRYVEKENLPGVPEDYREFYLVVNNELKKAKKALQVNKIDVEEVSKILQLLAEDLITLTSKTNEMIKNARLTDILIQKSAQYQSEKPEVTNSIEQAQKVYAQKFDFEGSVNILAKQLELIKPGSFQEIANNYNDQDQLKVQLNERKDS</sequence>
<evidence type="ECO:0000256" key="3">
    <source>
        <dbReference type="ARBA" id="ARBA00022989"/>
    </source>
</evidence>
<feature type="transmembrane region" description="Helical" evidence="8">
    <location>
        <begin position="6"/>
        <end position="23"/>
    </location>
</feature>
<evidence type="ECO:0000256" key="7">
    <source>
        <dbReference type="SAM" id="Coils"/>
    </source>
</evidence>
<evidence type="ECO:0000256" key="8">
    <source>
        <dbReference type="SAM" id="Phobius"/>
    </source>
</evidence>
<name>A0AAU9CWE9_9LACO</name>
<evidence type="ECO:0000313" key="10">
    <source>
        <dbReference type="Proteomes" id="UP001321861"/>
    </source>
</evidence>
<evidence type="ECO:0000313" key="9">
    <source>
        <dbReference type="EMBL" id="BDR58289.1"/>
    </source>
</evidence>
<feature type="coiled-coil region" evidence="7">
    <location>
        <begin position="200"/>
        <end position="227"/>
    </location>
</feature>
<dbReference type="KEGG" id="xap:XA3_07300"/>
<evidence type="ECO:0000256" key="4">
    <source>
        <dbReference type="ARBA" id="ARBA00023054"/>
    </source>
</evidence>
<evidence type="ECO:0000256" key="6">
    <source>
        <dbReference type="ARBA" id="ARBA00023210"/>
    </source>
</evidence>
<evidence type="ECO:0000256" key="1">
    <source>
        <dbReference type="ARBA" id="ARBA00004162"/>
    </source>
</evidence>
<dbReference type="Proteomes" id="UP001321861">
    <property type="component" value="Chromosome"/>
</dbReference>
<dbReference type="InterPro" id="IPR010379">
    <property type="entry name" value="EzrA"/>
</dbReference>
<protein>
    <submittedName>
        <fullName evidence="9">Septation ring formation regulator EzrA</fullName>
    </submittedName>
</protein>
<keyword evidence="6" id="KW-0131">Cell cycle</keyword>